<reference evidence="2 3" key="1">
    <citation type="submission" date="2024-04" db="EMBL/GenBank/DDBJ databases">
        <title>Phyllosticta paracitricarpa is synonymous to the EU quarantine fungus P. citricarpa based on phylogenomic analyses.</title>
        <authorList>
            <consortium name="Lawrence Berkeley National Laboratory"/>
            <person name="Van Ingen-Buijs V.A."/>
            <person name="Van Westerhoven A.C."/>
            <person name="Haridas S."/>
            <person name="Skiadas P."/>
            <person name="Martin F."/>
            <person name="Groenewald J.Z."/>
            <person name="Crous P.W."/>
            <person name="Seidl M.F."/>
        </authorList>
    </citation>
    <scope>NUCLEOTIDE SEQUENCE [LARGE SCALE GENOMIC DNA]</scope>
    <source>
        <strain evidence="2 3">CBS 123374</strain>
    </source>
</reference>
<feature type="compositionally biased region" description="Basic and acidic residues" evidence="1">
    <location>
        <begin position="461"/>
        <end position="471"/>
    </location>
</feature>
<feature type="region of interest" description="Disordered" evidence="1">
    <location>
        <begin position="147"/>
        <end position="166"/>
    </location>
</feature>
<evidence type="ECO:0000313" key="3">
    <source>
        <dbReference type="Proteomes" id="UP001492380"/>
    </source>
</evidence>
<feature type="compositionally biased region" description="Basic residues" evidence="1">
    <location>
        <begin position="832"/>
        <end position="842"/>
    </location>
</feature>
<feature type="region of interest" description="Disordered" evidence="1">
    <location>
        <begin position="91"/>
        <end position="110"/>
    </location>
</feature>
<dbReference type="EMBL" id="JBBWRZ010000003">
    <property type="protein sequence ID" value="KAK8239972.1"/>
    <property type="molecule type" value="Genomic_DNA"/>
</dbReference>
<feature type="compositionally biased region" description="Low complexity" evidence="1">
    <location>
        <begin position="859"/>
        <end position="869"/>
    </location>
</feature>
<organism evidence="2 3">
    <name type="scientific">Phyllosticta capitalensis</name>
    <dbReference type="NCBI Taxonomy" id="121624"/>
    <lineage>
        <taxon>Eukaryota</taxon>
        <taxon>Fungi</taxon>
        <taxon>Dikarya</taxon>
        <taxon>Ascomycota</taxon>
        <taxon>Pezizomycotina</taxon>
        <taxon>Dothideomycetes</taxon>
        <taxon>Dothideomycetes incertae sedis</taxon>
        <taxon>Botryosphaeriales</taxon>
        <taxon>Phyllostictaceae</taxon>
        <taxon>Phyllosticta</taxon>
    </lineage>
</organism>
<evidence type="ECO:0000313" key="2">
    <source>
        <dbReference type="EMBL" id="KAK8239972.1"/>
    </source>
</evidence>
<feature type="compositionally biased region" description="Pro residues" evidence="1">
    <location>
        <begin position="638"/>
        <end position="648"/>
    </location>
</feature>
<gene>
    <name evidence="2" type="ORF">HDK90DRAFT_508503</name>
</gene>
<feature type="region of interest" description="Disordered" evidence="1">
    <location>
        <begin position="633"/>
        <end position="652"/>
    </location>
</feature>
<feature type="compositionally biased region" description="Basic and acidic residues" evidence="1">
    <location>
        <begin position="291"/>
        <end position="308"/>
    </location>
</feature>
<name>A0ABR1YW29_9PEZI</name>
<comment type="caution">
    <text evidence="2">The sequence shown here is derived from an EMBL/GenBank/DDBJ whole genome shotgun (WGS) entry which is preliminary data.</text>
</comment>
<feature type="compositionally biased region" description="Polar residues" evidence="1">
    <location>
        <begin position="745"/>
        <end position="767"/>
    </location>
</feature>
<keyword evidence="3" id="KW-1185">Reference proteome</keyword>
<accession>A0ABR1YW29</accession>
<feature type="compositionally biased region" description="Low complexity" evidence="1">
    <location>
        <begin position="877"/>
        <end position="898"/>
    </location>
</feature>
<protein>
    <submittedName>
        <fullName evidence="2">Uncharacterized protein</fullName>
    </submittedName>
</protein>
<proteinExistence type="predicted"/>
<feature type="region of interest" description="Disordered" evidence="1">
    <location>
        <begin position="229"/>
        <end position="429"/>
    </location>
</feature>
<feature type="compositionally biased region" description="Polar residues" evidence="1">
    <location>
        <begin position="775"/>
        <end position="791"/>
    </location>
</feature>
<sequence>MAFLHPHLAQPKGGFFFTFDAVDDAEFFGDERETKRRRIEDLSQRYLKGGTLVIQSARLRGPFTATRRRAQEQPRKRRGVRQRVDGILRREHEVRPAEPSSPVPEKTPPVVKEATREWLRRLEPPTPSPELEGDISRLEDRLDRLQHRTPSKPSYPPPIGKNPTVNHVLRKNNLKLCFKEKKKASKANKTLASDSLLDLYDLDLSGKPAVRSNSQPTLVGIPPSLQVKVDEDSIRREPTLVEDDENAEAESRRVDEIQDEPSEPAPTSDIAQEQPALTDIPLSLQANVDEDSVRRDSEAGNEGGKMEPDQEDQPPGPPAPHVGQETHARAPLACRTTAIVSSPVRKSVRIADGQENLPCDEKTPKEPSSVRPQHARTLSDPTRQKEKPKKVHTLHASPTVTHSPFVYRKASEEEKPKAATNKGQRRRAATARFVEIVSSPKPRLVIDEHGNASTETIQGEDSPRRSVDHRTRYAGLWEGDGNSDRGINPPNPDQCAVHVDQAKPVDVIDEPKRPDSGVDGNIPIEKVLANHVSNEEVPFEEIPEDKAPKNEAAKDDDLKVEALENHALREEAPIEAPIEAPKEEDEDTPESLLLNFSTQAALITAQQAFQQQLVSPAKKSNIYNLLDPDPIFASQNTTPPPAGSPPTFSPITPFRFVNQEDCKPSEKSEAPPVSTQELFNAATPFAFSTVKKQKPRKSVTIGIPSLLNPNTKSAGIASLLNPTDISPTFTPVHGKLQSQIKSTGPTFASVNGKPQRNSKSTSPNFTPMNGEPQKVPQSISPRWTPINSQPASPRWTPINSKREGDGDTTIADPTGMFNASEIVTGTPAASPSKRRKPRARKRSLPEAIRPVPVAPKPAPTALTSALASSQPPPSTAPPTVSQPSQSQPQTRHTTTPSPLLQRRRCSVGPSATMSSLLSTWGTRPGHSTMQPAQLPDAQPRSCALLGDDEDVDVDAVVEDADTFLSTWDWRKELGSVGS</sequence>
<evidence type="ECO:0000256" key="1">
    <source>
        <dbReference type="SAM" id="MobiDB-lite"/>
    </source>
</evidence>
<dbReference type="Proteomes" id="UP001492380">
    <property type="component" value="Unassembled WGS sequence"/>
</dbReference>
<feature type="region of interest" description="Disordered" evidence="1">
    <location>
        <begin position="745"/>
        <end position="915"/>
    </location>
</feature>
<feature type="compositionally biased region" description="Basic and acidic residues" evidence="1">
    <location>
        <begin position="229"/>
        <end position="239"/>
    </location>
</feature>
<feature type="region of interest" description="Disordered" evidence="1">
    <location>
        <begin position="444"/>
        <end position="496"/>
    </location>
</feature>
<feature type="region of interest" description="Disordered" evidence="1">
    <location>
        <begin position="565"/>
        <end position="590"/>
    </location>
</feature>